<organism evidence="1 2">
    <name type="scientific">Cellulomonas chitinilytica</name>
    <dbReference type="NCBI Taxonomy" id="398759"/>
    <lineage>
        <taxon>Bacteria</taxon>
        <taxon>Bacillati</taxon>
        <taxon>Actinomycetota</taxon>
        <taxon>Actinomycetes</taxon>
        <taxon>Micrococcales</taxon>
        <taxon>Cellulomonadaceae</taxon>
        <taxon>Cellulomonas</taxon>
    </lineage>
</organism>
<protein>
    <submittedName>
        <fullName evidence="1">Uncharacterized protein</fullName>
    </submittedName>
</protein>
<name>A0A919P4Q3_9CELL</name>
<dbReference type="Proteomes" id="UP000632740">
    <property type="component" value="Unassembled WGS sequence"/>
</dbReference>
<accession>A0A919P4Q3</accession>
<dbReference type="AlphaFoldDB" id="A0A919P4Q3"/>
<comment type="caution">
    <text evidence="1">The sequence shown here is derived from an EMBL/GenBank/DDBJ whole genome shotgun (WGS) entry which is preliminary data.</text>
</comment>
<keyword evidence="2" id="KW-1185">Reference proteome</keyword>
<sequence>MAWYPEHHRPTAHAGSPAAVELADLSFDGSWGRGTFETCHDALPRMTLIVDHLRGLAATTAAPQVTFSNWSLVRPTLEGLATVFWLYDPAIDRHERVRRRFGLRLVSLTEQMSMVRPLDKVAADEIAGRMLEIKSTAQVLGMAYRQRKFADGRIAASLDSPVPSSQRLIDDLIAASTTTRGYGPFIHRMTSSVSHMQTHAVHPFVAETQDGSEPGLASVRVGLSFGTYSAVVGSVVLGTQHTMLRLCEYYGWSRTPWDREARPAMAQWLRWFQQFGDAR</sequence>
<dbReference type="EMBL" id="BONK01000018">
    <property type="protein sequence ID" value="GIG23337.1"/>
    <property type="molecule type" value="Genomic_DNA"/>
</dbReference>
<gene>
    <name evidence="1" type="ORF">Cch01nite_40610</name>
</gene>
<reference evidence="1" key="1">
    <citation type="submission" date="2021-01" db="EMBL/GenBank/DDBJ databases">
        <title>Whole genome shotgun sequence of Cellulomonas chitinilytica NBRC 110799.</title>
        <authorList>
            <person name="Komaki H."/>
            <person name="Tamura T."/>
        </authorList>
    </citation>
    <scope>NUCLEOTIDE SEQUENCE</scope>
    <source>
        <strain evidence="1">NBRC 110799</strain>
    </source>
</reference>
<evidence type="ECO:0000313" key="1">
    <source>
        <dbReference type="EMBL" id="GIG23337.1"/>
    </source>
</evidence>
<proteinExistence type="predicted"/>
<evidence type="ECO:0000313" key="2">
    <source>
        <dbReference type="Proteomes" id="UP000632740"/>
    </source>
</evidence>